<dbReference type="RefSeq" id="WP_169603075.1">
    <property type="nucleotide sequence ID" value="NZ_CP046565.1"/>
</dbReference>
<dbReference type="Proteomes" id="UP000503004">
    <property type="component" value="Chromosome"/>
</dbReference>
<feature type="transmembrane region" description="Helical" evidence="12">
    <location>
        <begin position="141"/>
        <end position="160"/>
    </location>
</feature>
<dbReference type="EMBL" id="CP046565">
    <property type="protein sequence ID" value="QJD29792.1"/>
    <property type="molecule type" value="Genomic_DNA"/>
</dbReference>
<evidence type="ECO:0000256" key="2">
    <source>
        <dbReference type="ARBA" id="ARBA00022475"/>
    </source>
</evidence>
<dbReference type="GO" id="GO:0005886">
    <property type="term" value="C:plasma membrane"/>
    <property type="evidence" value="ECO:0007669"/>
    <property type="project" value="UniProtKB-SubCell"/>
</dbReference>
<evidence type="ECO:0000256" key="7">
    <source>
        <dbReference type="ARBA" id="ARBA00023065"/>
    </source>
</evidence>
<feature type="binding site" evidence="12">
    <location>
        <position position="79"/>
    </location>
    <ligand>
        <name>Na(+)</name>
        <dbReference type="ChEBI" id="CHEBI:29101"/>
        <note>structural</note>
    </ligand>
</feature>
<feature type="transmembrane region" description="Helical" evidence="12">
    <location>
        <begin position="203"/>
        <end position="224"/>
    </location>
</feature>
<comment type="similarity">
    <text evidence="10 12">Belongs to the fluoride channel Fluc/FEX (TC 1.A.43) family.</text>
</comment>
<keyword evidence="14" id="KW-1185">Reference proteome</keyword>
<dbReference type="GO" id="GO:0046872">
    <property type="term" value="F:metal ion binding"/>
    <property type="evidence" value="ECO:0007669"/>
    <property type="project" value="UniProtKB-KW"/>
</dbReference>
<keyword evidence="12" id="KW-0813">Transport</keyword>
<evidence type="ECO:0000256" key="10">
    <source>
        <dbReference type="ARBA" id="ARBA00035120"/>
    </source>
</evidence>
<dbReference type="GO" id="GO:0062054">
    <property type="term" value="F:fluoride channel activity"/>
    <property type="evidence" value="ECO:0007669"/>
    <property type="project" value="UniProtKB-UniRule"/>
</dbReference>
<organism evidence="13 14">
    <name type="scientific">Methylococcus geothermalis</name>
    <dbReference type="NCBI Taxonomy" id="2681310"/>
    <lineage>
        <taxon>Bacteria</taxon>
        <taxon>Pseudomonadati</taxon>
        <taxon>Pseudomonadota</taxon>
        <taxon>Gammaproteobacteria</taxon>
        <taxon>Methylococcales</taxon>
        <taxon>Methylococcaceae</taxon>
        <taxon>Methylococcus</taxon>
    </lineage>
</organism>
<feature type="transmembrane region" description="Helical" evidence="12">
    <location>
        <begin position="69"/>
        <end position="92"/>
    </location>
</feature>
<dbReference type="NCBIfam" id="TIGR00494">
    <property type="entry name" value="crcB"/>
    <property type="match status" value="1"/>
</dbReference>
<keyword evidence="8 12" id="KW-0472">Membrane</keyword>
<dbReference type="PANTHER" id="PTHR28259:SF1">
    <property type="entry name" value="FLUORIDE EXPORT PROTEIN 1-RELATED"/>
    <property type="match status" value="1"/>
</dbReference>
<evidence type="ECO:0000313" key="14">
    <source>
        <dbReference type="Proteomes" id="UP000503004"/>
    </source>
</evidence>
<evidence type="ECO:0000256" key="12">
    <source>
        <dbReference type="HAMAP-Rule" id="MF_00454"/>
    </source>
</evidence>
<feature type="transmembrane region" description="Helical" evidence="12">
    <location>
        <begin position="172"/>
        <end position="191"/>
    </location>
</feature>
<comment type="function">
    <text evidence="12">Fluoride-specific ion channel. Important for reducing fluoride concentration in the cell, thus reducing its toxicity.</text>
</comment>
<comment type="catalytic activity">
    <reaction evidence="11">
        <text>fluoride(in) = fluoride(out)</text>
        <dbReference type="Rhea" id="RHEA:76159"/>
        <dbReference type="ChEBI" id="CHEBI:17051"/>
    </reaction>
    <physiologicalReaction direction="left-to-right" evidence="11">
        <dbReference type="Rhea" id="RHEA:76160"/>
    </physiologicalReaction>
</comment>
<keyword evidence="6 12" id="KW-0915">Sodium</keyword>
<dbReference type="InterPro" id="IPR003691">
    <property type="entry name" value="FluC"/>
</dbReference>
<evidence type="ECO:0000256" key="4">
    <source>
        <dbReference type="ARBA" id="ARBA00022692"/>
    </source>
</evidence>
<keyword evidence="2 12" id="KW-1003">Cell membrane</keyword>
<evidence type="ECO:0000256" key="8">
    <source>
        <dbReference type="ARBA" id="ARBA00023136"/>
    </source>
</evidence>
<keyword evidence="12" id="KW-0479">Metal-binding</keyword>
<feature type="transmembrane region" description="Helical" evidence="12">
    <location>
        <begin position="34"/>
        <end position="57"/>
    </location>
</feature>
<evidence type="ECO:0000256" key="1">
    <source>
        <dbReference type="ARBA" id="ARBA00004651"/>
    </source>
</evidence>
<reference evidence="14" key="1">
    <citation type="submission" date="2019-12" db="EMBL/GenBank/DDBJ databases">
        <authorList>
            <person name="Awala S.I."/>
            <person name="Rhee S.K."/>
        </authorList>
    </citation>
    <scope>NUCLEOTIDE SEQUENCE [LARGE SCALE GENOMIC DNA]</scope>
    <source>
        <strain evidence="14">IM1</strain>
    </source>
</reference>
<sequence length="228" mass="23327">MNLSLAAIALGGAAGALARFWVSNGLYGWLGRDFPHGTLFINVSGSFLMGFLTVLMIQRFALAAEYRAGVLVGFLGAYTTFSTFSVETLVLFEEGSLLKAALNVLLSVILCLAAVWVGTVLARRLAIGEIATMAGGPGPRVFGAACAVAFLAGFAAAHAFARAGFGPQIESLVLVALTGLIVVGTLAALVLTGSELRGPVELWGAFTLSAFAAVVFLSLGLALARGAG</sequence>
<evidence type="ECO:0000256" key="5">
    <source>
        <dbReference type="ARBA" id="ARBA00022989"/>
    </source>
</evidence>
<gene>
    <name evidence="12 13" type="primary">crcB</name>
    <name evidence="12" type="synonym">fluC</name>
    <name evidence="13" type="ORF">GNH96_07280</name>
</gene>
<dbReference type="GO" id="GO:0140114">
    <property type="term" value="P:cellular detoxification of fluoride"/>
    <property type="evidence" value="ECO:0007669"/>
    <property type="project" value="UniProtKB-UniRule"/>
</dbReference>
<evidence type="ECO:0000256" key="9">
    <source>
        <dbReference type="ARBA" id="ARBA00023303"/>
    </source>
</evidence>
<keyword evidence="9 12" id="KW-0407">Ion channel</keyword>
<evidence type="ECO:0000256" key="3">
    <source>
        <dbReference type="ARBA" id="ARBA00022519"/>
    </source>
</evidence>
<feature type="binding site" evidence="12">
    <location>
        <position position="76"/>
    </location>
    <ligand>
        <name>Na(+)</name>
        <dbReference type="ChEBI" id="CHEBI:29101"/>
        <note>structural</note>
    </ligand>
</feature>
<dbReference type="HAMAP" id="MF_00454">
    <property type="entry name" value="FluC"/>
    <property type="match status" value="1"/>
</dbReference>
<name>A0A858Q7B7_9GAMM</name>
<keyword evidence="4 12" id="KW-0812">Transmembrane</keyword>
<evidence type="ECO:0000256" key="6">
    <source>
        <dbReference type="ARBA" id="ARBA00023053"/>
    </source>
</evidence>
<keyword evidence="7 12" id="KW-0406">Ion transport</keyword>
<comment type="activity regulation">
    <text evidence="12">Na(+) is not transported, but it plays an essential structural role and its presence is essential for fluoride channel function.</text>
</comment>
<evidence type="ECO:0000313" key="13">
    <source>
        <dbReference type="EMBL" id="QJD29792.1"/>
    </source>
</evidence>
<keyword evidence="3" id="KW-0997">Cell inner membrane</keyword>
<feature type="transmembrane region" description="Helical" evidence="12">
    <location>
        <begin position="104"/>
        <end position="121"/>
    </location>
</feature>
<dbReference type="KEGG" id="metu:GNH96_07280"/>
<dbReference type="PANTHER" id="PTHR28259">
    <property type="entry name" value="FLUORIDE EXPORT PROTEIN 1-RELATED"/>
    <property type="match status" value="1"/>
</dbReference>
<evidence type="ECO:0000256" key="11">
    <source>
        <dbReference type="ARBA" id="ARBA00035585"/>
    </source>
</evidence>
<accession>A0A858Q7B7</accession>
<comment type="subcellular location">
    <subcellularLocation>
        <location evidence="1 12">Cell membrane</location>
        <topology evidence="1 12">Multi-pass membrane protein</topology>
    </subcellularLocation>
</comment>
<dbReference type="AlphaFoldDB" id="A0A858Q7B7"/>
<proteinExistence type="inferred from homology"/>
<protein>
    <recommendedName>
        <fullName evidence="12">Fluoride-specific ion channel FluC</fullName>
    </recommendedName>
</protein>
<dbReference type="Pfam" id="PF02537">
    <property type="entry name" value="CRCB"/>
    <property type="match status" value="1"/>
</dbReference>
<keyword evidence="5 12" id="KW-1133">Transmembrane helix</keyword>